<dbReference type="NCBIfam" id="TIGR00576">
    <property type="entry name" value="dut"/>
    <property type="match status" value="1"/>
</dbReference>
<dbReference type="PATRIC" id="fig|1094563.3.peg.644"/>
<dbReference type="HAMAP" id="MF_00116">
    <property type="entry name" value="dUTPase_bact"/>
    <property type="match status" value="1"/>
</dbReference>
<organism evidence="8 9">
    <name type="scientific">Candidatus Bartonella washoeensis Sb944nv</name>
    <dbReference type="NCBI Taxonomy" id="1094563"/>
    <lineage>
        <taxon>Bacteria</taxon>
        <taxon>Pseudomonadati</taxon>
        <taxon>Pseudomonadota</taxon>
        <taxon>Alphaproteobacteria</taxon>
        <taxon>Hyphomicrobiales</taxon>
        <taxon>Bartonellaceae</taxon>
        <taxon>Bartonella</taxon>
    </lineage>
</organism>
<comment type="caution">
    <text evidence="8">The sequence shown here is derived from an EMBL/GenBank/DDBJ whole genome shotgun (WGS) entry which is preliminary data.</text>
</comment>
<keyword evidence="5" id="KW-0479">Metal-binding</keyword>
<evidence type="ECO:0000256" key="3">
    <source>
        <dbReference type="ARBA" id="ARBA00023080"/>
    </source>
</evidence>
<reference evidence="8 9" key="1">
    <citation type="submission" date="2012-03" db="EMBL/GenBank/DDBJ databases">
        <title>The Genome Sequence of Bartonella washoensis Sb944nv.</title>
        <authorList>
            <consortium name="The Broad Institute Genome Sequencing Platform"/>
            <consortium name="The Broad Institute Genome Sequencing Center for Infectious Disease"/>
            <person name="Feldgarden M."/>
            <person name="Kirby J."/>
            <person name="Kosoy M."/>
            <person name="Birtles R."/>
            <person name="Probert W.S."/>
            <person name="Chiaraviglio L."/>
            <person name="Young S.K."/>
            <person name="Zeng Q."/>
            <person name="Gargeya S."/>
            <person name="Fitzgerald M."/>
            <person name="Haas B."/>
            <person name="Abouelleil A."/>
            <person name="Alvarado L."/>
            <person name="Arachchi H.M."/>
            <person name="Berlin A."/>
            <person name="Chapman S.B."/>
            <person name="Gearin G."/>
            <person name="Goldberg J."/>
            <person name="Griggs A."/>
            <person name="Gujja S."/>
            <person name="Hansen M."/>
            <person name="Heiman D."/>
            <person name="Howarth C."/>
            <person name="Larimer J."/>
            <person name="Lui A."/>
            <person name="MacDonald P.J.P."/>
            <person name="McCowen C."/>
            <person name="Montmayeur A."/>
            <person name="Murphy C."/>
            <person name="Neiman D."/>
            <person name="Pearson M."/>
            <person name="Priest M."/>
            <person name="Roberts A."/>
            <person name="Saif S."/>
            <person name="Shea T."/>
            <person name="Sisk P."/>
            <person name="Stolte C."/>
            <person name="Sykes S."/>
            <person name="Wortman J."/>
            <person name="Nusbaum C."/>
            <person name="Birren B."/>
        </authorList>
    </citation>
    <scope>NUCLEOTIDE SEQUENCE [LARGE SCALE GENOMIC DNA]</scope>
    <source>
        <strain evidence="8 9">Sb944nv</strain>
    </source>
</reference>
<dbReference type="EC" id="3.6.1.23" evidence="5"/>
<accession>J1J6W7</accession>
<dbReference type="RefSeq" id="WP_006923424.1">
    <property type="nucleotide sequence ID" value="NZ_JH725023.1"/>
</dbReference>
<keyword evidence="2 5" id="KW-0378">Hydrolase</keyword>
<comment type="cofactor">
    <cofactor evidence="5">
        <name>Mg(2+)</name>
        <dbReference type="ChEBI" id="CHEBI:18420"/>
    </cofactor>
</comment>
<evidence type="ECO:0000256" key="2">
    <source>
        <dbReference type="ARBA" id="ARBA00022801"/>
    </source>
</evidence>
<dbReference type="EMBL" id="AILU01000019">
    <property type="protein sequence ID" value="EJF79957.1"/>
    <property type="molecule type" value="Genomic_DNA"/>
</dbReference>
<dbReference type="AlphaFoldDB" id="J1J6W7"/>
<evidence type="ECO:0000256" key="4">
    <source>
        <dbReference type="ARBA" id="ARBA00047686"/>
    </source>
</evidence>
<feature type="domain" description="dUTPase-like" evidence="7">
    <location>
        <begin position="39"/>
        <end position="180"/>
    </location>
</feature>
<dbReference type="GO" id="GO:0006226">
    <property type="term" value="P:dUMP biosynthetic process"/>
    <property type="evidence" value="ECO:0007669"/>
    <property type="project" value="UniProtKB-UniRule"/>
</dbReference>
<sequence>MPSTHLKNQKNPLRSDAFPHLSQKATLSVQRLEHGKGLELPHYATAGSAGLDLRAALDEGETVVLAPGQRALIPTGLIFHLLPGFEAQIRPRSGLALKHGITCLNTPGTIDSDYRGEVKVLLINLGQEDFSIERGMRIAQTVIAPVLQVHVCEIEPDQEDTPQTSHNTGNRGTAGFGSTGHT</sequence>
<dbReference type="PANTHER" id="PTHR11241:SF0">
    <property type="entry name" value="DEOXYURIDINE 5'-TRIPHOSPHATE NUCLEOTIDOHYDROLASE"/>
    <property type="match status" value="1"/>
</dbReference>
<feature type="binding site" evidence="5">
    <location>
        <begin position="92"/>
        <end position="94"/>
    </location>
    <ligand>
        <name>substrate</name>
    </ligand>
</feature>
<comment type="similarity">
    <text evidence="1 5">Belongs to the dUTPase family.</text>
</comment>
<dbReference type="GO" id="GO:0046081">
    <property type="term" value="P:dUTP catabolic process"/>
    <property type="evidence" value="ECO:0007669"/>
    <property type="project" value="InterPro"/>
</dbReference>
<evidence type="ECO:0000313" key="9">
    <source>
        <dbReference type="Proteomes" id="UP000008947"/>
    </source>
</evidence>
<feature type="binding site" evidence="5">
    <location>
        <begin position="109"/>
        <end position="111"/>
    </location>
    <ligand>
        <name>substrate</name>
    </ligand>
</feature>
<evidence type="ECO:0000313" key="8">
    <source>
        <dbReference type="EMBL" id="EJF79957.1"/>
    </source>
</evidence>
<comment type="caution">
    <text evidence="5">Lacks conserved residue(s) required for the propagation of feature annotation.</text>
</comment>
<feature type="region of interest" description="Disordered" evidence="6">
    <location>
        <begin position="157"/>
        <end position="182"/>
    </location>
</feature>
<gene>
    <name evidence="5" type="primary">dut</name>
    <name evidence="8" type="ORF">MCQ_00559</name>
</gene>
<dbReference type="eggNOG" id="COG0756">
    <property type="taxonomic scope" value="Bacteria"/>
</dbReference>
<dbReference type="Pfam" id="PF00692">
    <property type="entry name" value="dUTPase"/>
    <property type="match status" value="1"/>
</dbReference>
<comment type="catalytic activity">
    <reaction evidence="4 5">
        <text>dUTP + H2O = dUMP + diphosphate + H(+)</text>
        <dbReference type="Rhea" id="RHEA:10248"/>
        <dbReference type="ChEBI" id="CHEBI:15377"/>
        <dbReference type="ChEBI" id="CHEBI:15378"/>
        <dbReference type="ChEBI" id="CHEBI:33019"/>
        <dbReference type="ChEBI" id="CHEBI:61555"/>
        <dbReference type="ChEBI" id="CHEBI:246422"/>
        <dbReference type="EC" id="3.6.1.23"/>
    </reaction>
</comment>
<feature type="binding site" evidence="5">
    <location>
        <position position="105"/>
    </location>
    <ligand>
        <name>substrate</name>
    </ligand>
</feature>
<dbReference type="SUPFAM" id="SSF51283">
    <property type="entry name" value="dUTPase-like"/>
    <property type="match status" value="1"/>
</dbReference>
<dbReference type="GO" id="GO:0004170">
    <property type="term" value="F:dUTP diphosphatase activity"/>
    <property type="evidence" value="ECO:0007669"/>
    <property type="project" value="UniProtKB-UniRule"/>
</dbReference>
<dbReference type="NCBIfam" id="NF001862">
    <property type="entry name" value="PRK00601.1"/>
    <property type="match status" value="1"/>
</dbReference>
<keyword evidence="3 5" id="KW-0546">Nucleotide metabolism</keyword>
<dbReference type="HOGENOM" id="CLU_068508_1_0_5"/>
<dbReference type="UniPathway" id="UPA00610">
    <property type="reaction ID" value="UER00666"/>
</dbReference>
<dbReference type="InterPro" id="IPR036157">
    <property type="entry name" value="dUTPase-like_sf"/>
</dbReference>
<dbReference type="Proteomes" id="UP000008947">
    <property type="component" value="Unassembled WGS sequence"/>
</dbReference>
<dbReference type="InterPro" id="IPR008181">
    <property type="entry name" value="dUTPase"/>
</dbReference>
<name>J1J6W7_9HYPH</name>
<protein>
    <recommendedName>
        <fullName evidence="5">Deoxyuridine 5'-triphosphate nucleotidohydrolase</fullName>
        <shortName evidence="5">dUTPase</shortName>
        <ecNumber evidence="5">3.6.1.23</ecNumber>
    </recommendedName>
    <alternativeName>
        <fullName evidence="5">dUTP pyrophosphatase</fullName>
    </alternativeName>
</protein>
<dbReference type="PANTHER" id="PTHR11241">
    <property type="entry name" value="DEOXYURIDINE 5'-TRIPHOSPHATE NUCLEOTIDOHYDROLASE"/>
    <property type="match status" value="1"/>
</dbReference>
<keyword evidence="9" id="KW-1185">Reference proteome</keyword>
<dbReference type="InterPro" id="IPR033704">
    <property type="entry name" value="dUTPase_trimeric"/>
</dbReference>
<proteinExistence type="inferred from homology"/>
<evidence type="ECO:0000256" key="1">
    <source>
        <dbReference type="ARBA" id="ARBA00006581"/>
    </source>
</evidence>
<dbReference type="GO" id="GO:0000287">
    <property type="term" value="F:magnesium ion binding"/>
    <property type="evidence" value="ECO:0007669"/>
    <property type="project" value="UniProtKB-UniRule"/>
</dbReference>
<feature type="compositionally biased region" description="Gly residues" evidence="6">
    <location>
        <begin position="172"/>
        <end position="182"/>
    </location>
</feature>
<evidence type="ECO:0000256" key="6">
    <source>
        <dbReference type="SAM" id="MobiDB-lite"/>
    </source>
</evidence>
<evidence type="ECO:0000259" key="7">
    <source>
        <dbReference type="Pfam" id="PF00692"/>
    </source>
</evidence>
<dbReference type="Gene3D" id="2.70.40.10">
    <property type="match status" value="1"/>
</dbReference>
<comment type="function">
    <text evidence="5">This enzyme is involved in nucleotide metabolism: it produces dUMP, the immediate precursor of thymidine nucleotides and it decreases the intracellular concentration of dUTP so that uracil cannot be incorporated into DNA.</text>
</comment>
<dbReference type="InterPro" id="IPR029054">
    <property type="entry name" value="dUTPase-like"/>
</dbReference>
<feature type="compositionally biased region" description="Polar residues" evidence="6">
    <location>
        <begin position="161"/>
        <end position="171"/>
    </location>
</feature>
<dbReference type="CDD" id="cd07557">
    <property type="entry name" value="trimeric_dUTPase"/>
    <property type="match status" value="1"/>
</dbReference>
<comment type="pathway">
    <text evidence="5">Pyrimidine metabolism; dUMP biosynthesis; dUMP from dCTP (dUTP route): step 2/2.</text>
</comment>
<evidence type="ECO:0000256" key="5">
    <source>
        <dbReference type="HAMAP-Rule" id="MF_00116"/>
    </source>
</evidence>
<keyword evidence="5" id="KW-0460">Magnesium</keyword>